<dbReference type="AlphaFoldDB" id="A0A6A4H1T2"/>
<dbReference type="Pfam" id="PF26113">
    <property type="entry name" value="GH16_XgeA"/>
    <property type="match status" value="1"/>
</dbReference>
<dbReference type="Proteomes" id="UP000799118">
    <property type="component" value="Unassembled WGS sequence"/>
</dbReference>
<protein>
    <submittedName>
        <fullName evidence="2">Glycoside hydrolase family 16 protein</fullName>
    </submittedName>
</protein>
<feature type="chain" id="PRO_5025473364" evidence="1">
    <location>
        <begin position="23"/>
        <end position="366"/>
    </location>
</feature>
<accession>A0A6A4H1T2</accession>
<evidence type="ECO:0000313" key="3">
    <source>
        <dbReference type="Proteomes" id="UP000799118"/>
    </source>
</evidence>
<organism evidence="2 3">
    <name type="scientific">Gymnopus androsaceus JB14</name>
    <dbReference type="NCBI Taxonomy" id="1447944"/>
    <lineage>
        <taxon>Eukaryota</taxon>
        <taxon>Fungi</taxon>
        <taxon>Dikarya</taxon>
        <taxon>Basidiomycota</taxon>
        <taxon>Agaricomycotina</taxon>
        <taxon>Agaricomycetes</taxon>
        <taxon>Agaricomycetidae</taxon>
        <taxon>Agaricales</taxon>
        <taxon>Marasmiineae</taxon>
        <taxon>Omphalotaceae</taxon>
        <taxon>Gymnopus</taxon>
    </lineage>
</organism>
<dbReference type="EMBL" id="ML769602">
    <property type="protein sequence ID" value="KAE9392189.1"/>
    <property type="molecule type" value="Genomic_DNA"/>
</dbReference>
<sequence>MLSSTLALLAVVSPAIVELSTASTTYDMIKEYHGSGFFDDWSFYGNFDNLTEGDAIFVTEEVATSSQLAYVDSSTNHAIMKVDNTSTVAFNDKRNTIRISSNDYYEVGSLWIADMYHVPYGCSVWPAWWSEGPNWPSGGEIDTFEGVNMVTHNSMTLHTEPGCTQEDPTQTSTLINSTDCSFEANENAGCSVTDPSSSSYGAGFASAEGGVFVTEYANASTGISVWFFNRSSVPDSISSNSSSISTSDLGTPTANWPNTGCSISEFFSQQQFVFDITLCGDDAGAASVFNQTCTGSCYEDYVVGDGSNYANAYFEVASVRVYSVNGENTITSVSSDALANTYPWKASAGATMLAAVAFASGFSWAF</sequence>
<dbReference type="FunFam" id="2.60.120.200:FF:000179">
    <property type="entry name" value="Unplaced genomic scaffold supercont1.19, whole genome shotgun sequence"/>
    <property type="match status" value="1"/>
</dbReference>
<feature type="signal peptide" evidence="1">
    <location>
        <begin position="1"/>
        <end position="22"/>
    </location>
</feature>
<dbReference type="SUPFAM" id="SSF49899">
    <property type="entry name" value="Concanavalin A-like lectins/glucanases"/>
    <property type="match status" value="1"/>
</dbReference>
<name>A0A6A4H1T2_9AGAR</name>
<keyword evidence="1" id="KW-0732">Signal</keyword>
<dbReference type="CDD" id="cd02181">
    <property type="entry name" value="GH16_fungal_Lam16A_glucanase"/>
    <property type="match status" value="1"/>
</dbReference>
<dbReference type="PANTHER" id="PTHR10963">
    <property type="entry name" value="GLYCOSYL HYDROLASE-RELATED"/>
    <property type="match status" value="1"/>
</dbReference>
<dbReference type="Gene3D" id="2.60.120.200">
    <property type="match status" value="1"/>
</dbReference>
<proteinExistence type="predicted"/>
<keyword evidence="2" id="KW-0378">Hydrolase</keyword>
<dbReference type="GO" id="GO:0009251">
    <property type="term" value="P:glucan catabolic process"/>
    <property type="evidence" value="ECO:0007669"/>
    <property type="project" value="TreeGrafter"/>
</dbReference>
<evidence type="ECO:0000313" key="2">
    <source>
        <dbReference type="EMBL" id="KAE9392189.1"/>
    </source>
</evidence>
<dbReference type="InterPro" id="IPR013320">
    <property type="entry name" value="ConA-like_dom_sf"/>
</dbReference>
<dbReference type="OrthoDB" id="192832at2759"/>
<gene>
    <name evidence="2" type="ORF">BT96DRAFT_924871</name>
</gene>
<dbReference type="GO" id="GO:0016787">
    <property type="term" value="F:hydrolase activity"/>
    <property type="evidence" value="ECO:0007669"/>
    <property type="project" value="UniProtKB-KW"/>
</dbReference>
<keyword evidence="3" id="KW-1185">Reference proteome</keyword>
<dbReference type="InterPro" id="IPR050546">
    <property type="entry name" value="Glycosyl_Hydrlase_16"/>
</dbReference>
<reference evidence="2" key="1">
    <citation type="journal article" date="2019" name="Environ. Microbiol.">
        <title>Fungal ecological strategies reflected in gene transcription - a case study of two litter decomposers.</title>
        <authorList>
            <person name="Barbi F."/>
            <person name="Kohler A."/>
            <person name="Barry K."/>
            <person name="Baskaran P."/>
            <person name="Daum C."/>
            <person name="Fauchery L."/>
            <person name="Ihrmark K."/>
            <person name="Kuo A."/>
            <person name="LaButti K."/>
            <person name="Lipzen A."/>
            <person name="Morin E."/>
            <person name="Grigoriev I.V."/>
            <person name="Henrissat B."/>
            <person name="Lindahl B."/>
            <person name="Martin F."/>
        </authorList>
    </citation>
    <scope>NUCLEOTIDE SEQUENCE</scope>
    <source>
        <strain evidence="2">JB14</strain>
    </source>
</reference>
<dbReference type="PANTHER" id="PTHR10963:SF24">
    <property type="entry name" value="GLYCOSIDASE C21B10.07-RELATED"/>
    <property type="match status" value="1"/>
</dbReference>
<evidence type="ECO:0000256" key="1">
    <source>
        <dbReference type="SAM" id="SignalP"/>
    </source>
</evidence>